<dbReference type="OrthoDB" id="1883643at2"/>
<dbReference type="SUPFAM" id="SSF53067">
    <property type="entry name" value="Actin-like ATPase domain"/>
    <property type="match status" value="2"/>
</dbReference>
<name>A0A1E3UMF9_9FIRM</name>
<dbReference type="InterPro" id="IPR040607">
    <property type="entry name" value="ALP_N"/>
</dbReference>
<evidence type="ECO:0000259" key="1">
    <source>
        <dbReference type="Pfam" id="PF17989"/>
    </source>
</evidence>
<reference evidence="3 4" key="1">
    <citation type="submission" date="2016-08" db="EMBL/GenBank/DDBJ databases">
        <authorList>
            <person name="Seilhamer J.J."/>
        </authorList>
    </citation>
    <scope>NUCLEOTIDE SEQUENCE [LARGE SCALE GENOMIC DNA]</scope>
    <source>
        <strain evidence="3 4">NML150140-1</strain>
    </source>
</reference>
<sequence length="306" mass="34373">MLIAIDHGNYAVKTPHSSFISGLTEHTVKPPMAEEVLEYNGKYWSLTGQRLPYMRDKTRDDRYFILSLFAIAKELSAAGANTAFEQIDLAVGLPPEHYGMLRERFAQYFRRFGTVNFAYNNRPMSIVIRNVFVYPQAYAAVVPQSGQLLKTLRMFIVDIGGYTTDVLLLRNGKPDLQFCRSLESGVITMNNDIIGKISAQHDMRIEDEHICAVLQGQETILPEEVKKAIRDAAQLHAKDILGKLRELQVDLRTNPAIFIGGGSVLFRPLIEHTPLVAKATFIEDPKANAIGYEMLARGQMAMRAVQ</sequence>
<dbReference type="InterPro" id="IPR049067">
    <property type="entry name" value="MreB-like_C"/>
</dbReference>
<evidence type="ECO:0000259" key="2">
    <source>
        <dbReference type="Pfam" id="PF21522"/>
    </source>
</evidence>
<dbReference type="CDD" id="cd10227">
    <property type="entry name" value="ASKHA_NBD_ParM-like"/>
    <property type="match status" value="1"/>
</dbReference>
<dbReference type="EMBL" id="MEHA01000003">
    <property type="protein sequence ID" value="ODR54238.1"/>
    <property type="molecule type" value="Genomic_DNA"/>
</dbReference>
<dbReference type="Proteomes" id="UP000094271">
    <property type="component" value="Unassembled WGS sequence"/>
</dbReference>
<evidence type="ECO:0000313" key="3">
    <source>
        <dbReference type="EMBL" id="ODR54238.1"/>
    </source>
</evidence>
<proteinExistence type="predicted"/>
<comment type="caution">
    <text evidence="3">The sequence shown here is derived from an EMBL/GenBank/DDBJ whole genome shotgun (WGS) entry which is preliminary data.</text>
</comment>
<organism evidence="3 4">
    <name type="scientific">Eisenbergiella tayi</name>
    <dbReference type="NCBI Taxonomy" id="1432052"/>
    <lineage>
        <taxon>Bacteria</taxon>
        <taxon>Bacillati</taxon>
        <taxon>Bacillota</taxon>
        <taxon>Clostridia</taxon>
        <taxon>Lachnospirales</taxon>
        <taxon>Lachnospiraceae</taxon>
        <taxon>Eisenbergiella</taxon>
    </lineage>
</organism>
<feature type="domain" description="Actin homologue MreB-like C-terminal" evidence="2">
    <location>
        <begin position="156"/>
        <end position="268"/>
    </location>
</feature>
<dbReference type="Gene3D" id="3.30.420.40">
    <property type="match status" value="2"/>
</dbReference>
<dbReference type="RefSeq" id="WP_069431392.1">
    <property type="nucleotide sequence ID" value="NZ_MEHA01000003.1"/>
</dbReference>
<protein>
    <submittedName>
        <fullName evidence="3">Uncharacterized protein</fullName>
    </submittedName>
</protein>
<dbReference type="Pfam" id="PF17989">
    <property type="entry name" value="ALP_N"/>
    <property type="match status" value="1"/>
</dbReference>
<dbReference type="AlphaFoldDB" id="A0A1E3UMF9"/>
<accession>A0A1E3UMF9</accession>
<feature type="domain" description="Actin-like protein N-terminal" evidence="1">
    <location>
        <begin position="54"/>
        <end position="138"/>
    </location>
</feature>
<dbReference type="InterPro" id="IPR043129">
    <property type="entry name" value="ATPase_NBD"/>
</dbReference>
<gene>
    <name evidence="3" type="ORF">BEI59_06715</name>
</gene>
<dbReference type="Pfam" id="PF21522">
    <property type="entry name" value="MreB-like_C"/>
    <property type="match status" value="1"/>
</dbReference>
<evidence type="ECO:0000313" key="4">
    <source>
        <dbReference type="Proteomes" id="UP000094271"/>
    </source>
</evidence>